<dbReference type="Proteomes" id="UP001597414">
    <property type="component" value="Unassembled WGS sequence"/>
</dbReference>
<reference evidence="3" key="1">
    <citation type="journal article" date="2019" name="Int. J. Syst. Evol. Microbiol.">
        <title>The Global Catalogue of Microorganisms (GCM) 10K type strain sequencing project: providing services to taxonomists for standard genome sequencing and annotation.</title>
        <authorList>
            <consortium name="The Broad Institute Genomics Platform"/>
            <consortium name="The Broad Institute Genome Sequencing Center for Infectious Disease"/>
            <person name="Wu L."/>
            <person name="Ma J."/>
        </authorList>
    </citation>
    <scope>NUCLEOTIDE SEQUENCE [LARGE SCALE GENOMIC DNA]</scope>
    <source>
        <strain evidence="3">KCTC 19812</strain>
    </source>
</reference>
<keyword evidence="3" id="KW-1185">Reference proteome</keyword>
<dbReference type="InterPro" id="IPR036291">
    <property type="entry name" value="NAD(P)-bd_dom_sf"/>
</dbReference>
<keyword evidence="2" id="KW-0560">Oxidoreductase</keyword>
<feature type="domain" description="Ketoreductase" evidence="1">
    <location>
        <begin position="17"/>
        <end position="195"/>
    </location>
</feature>
<protein>
    <submittedName>
        <fullName evidence="2">SDR family NAD(P)-dependent oxidoreductase</fullName>
        <ecNumber evidence="2">1.1.1.-</ecNumber>
    </submittedName>
</protein>
<evidence type="ECO:0000313" key="3">
    <source>
        <dbReference type="Proteomes" id="UP001597414"/>
    </source>
</evidence>
<comment type="caution">
    <text evidence="2">The sequence shown here is derived from an EMBL/GenBank/DDBJ whole genome shotgun (WGS) entry which is preliminary data.</text>
</comment>
<dbReference type="NCBIfam" id="NF005559">
    <property type="entry name" value="PRK07231.1"/>
    <property type="match status" value="1"/>
</dbReference>
<dbReference type="InterPro" id="IPR020904">
    <property type="entry name" value="Sc_DH/Rdtase_CS"/>
</dbReference>
<dbReference type="SUPFAM" id="SSF51735">
    <property type="entry name" value="NAD(P)-binding Rossmann-fold domains"/>
    <property type="match status" value="1"/>
</dbReference>
<proteinExistence type="predicted"/>
<dbReference type="RefSeq" id="WP_380800288.1">
    <property type="nucleotide sequence ID" value="NZ_JBHUIV010000006.1"/>
</dbReference>
<organism evidence="2 3">
    <name type="scientific">Shivajiella indica</name>
    <dbReference type="NCBI Taxonomy" id="872115"/>
    <lineage>
        <taxon>Bacteria</taxon>
        <taxon>Pseudomonadati</taxon>
        <taxon>Bacteroidota</taxon>
        <taxon>Cytophagia</taxon>
        <taxon>Cytophagales</taxon>
        <taxon>Cyclobacteriaceae</taxon>
        <taxon>Shivajiella</taxon>
    </lineage>
</organism>
<dbReference type="InterPro" id="IPR057326">
    <property type="entry name" value="KR_dom"/>
</dbReference>
<name>A0ABW5B5Q8_9BACT</name>
<dbReference type="Gene3D" id="3.40.50.720">
    <property type="entry name" value="NAD(P)-binding Rossmann-like Domain"/>
    <property type="match status" value="1"/>
</dbReference>
<dbReference type="Pfam" id="PF13561">
    <property type="entry name" value="adh_short_C2"/>
    <property type="match status" value="1"/>
</dbReference>
<evidence type="ECO:0000259" key="1">
    <source>
        <dbReference type="SMART" id="SM00822"/>
    </source>
</evidence>
<dbReference type="PANTHER" id="PTHR43975">
    <property type="entry name" value="ZGC:101858"/>
    <property type="match status" value="1"/>
</dbReference>
<dbReference type="GO" id="GO:0016491">
    <property type="term" value="F:oxidoreductase activity"/>
    <property type="evidence" value="ECO:0007669"/>
    <property type="project" value="UniProtKB-KW"/>
</dbReference>
<dbReference type="PROSITE" id="PS00061">
    <property type="entry name" value="ADH_SHORT"/>
    <property type="match status" value="1"/>
</dbReference>
<dbReference type="PANTHER" id="PTHR43975:SF2">
    <property type="entry name" value="EG:BACR7A4.14 PROTEIN-RELATED"/>
    <property type="match status" value="1"/>
</dbReference>
<gene>
    <name evidence="2" type="ORF">ACFSKV_02885</name>
</gene>
<dbReference type="InterPro" id="IPR002347">
    <property type="entry name" value="SDR_fam"/>
</dbReference>
<dbReference type="SMART" id="SM00822">
    <property type="entry name" value="PKS_KR"/>
    <property type="match status" value="1"/>
</dbReference>
<evidence type="ECO:0000313" key="2">
    <source>
        <dbReference type="EMBL" id="MFD2200496.1"/>
    </source>
</evidence>
<dbReference type="PRINTS" id="PR00081">
    <property type="entry name" value="GDHRDH"/>
</dbReference>
<accession>A0ABW5B5Q8</accession>
<dbReference type="EC" id="1.1.1.-" evidence="2"/>
<dbReference type="PRINTS" id="PR00080">
    <property type="entry name" value="SDRFAMILY"/>
</dbReference>
<dbReference type="EMBL" id="JBHUIV010000006">
    <property type="protein sequence ID" value="MFD2200496.1"/>
    <property type="molecule type" value="Genomic_DNA"/>
</dbReference>
<dbReference type="CDD" id="cd05233">
    <property type="entry name" value="SDR_c"/>
    <property type="match status" value="1"/>
</dbReference>
<sequence>MSKFCILRFLCFKPNGKTFIITGASSGMGKATALKFANEGGNLILSGRDQSRGTQTLEEIRRIGGNAVFLAGDLKKMDYNKNLVELALENFGQLDGLVTNAGILGLGSITDLDPDLWEETFGVNVTSVFYLLKFAIPEMLKLPSASVVINASIAAFKSFPNHPAYCASKAALVSLAKQAAVEYGPTIRINCICPGPVDTPLIHASAVAFPDPAKAVENAGKNTLLQRLGTAEDIAKLSLFLISDEASWITGSVYTIDGGIMAKG</sequence>